<proteinExistence type="predicted"/>
<reference evidence="1" key="1">
    <citation type="submission" date="2023-06" db="EMBL/GenBank/DDBJ databases">
        <authorList>
            <person name="Kurt Z."/>
        </authorList>
    </citation>
    <scope>NUCLEOTIDE SEQUENCE</scope>
</reference>
<accession>A0AA86PKC1</accession>
<evidence type="ECO:0000313" key="3">
    <source>
        <dbReference type="Proteomes" id="UP001642409"/>
    </source>
</evidence>
<dbReference type="AlphaFoldDB" id="A0AA86PKC1"/>
<protein>
    <submittedName>
        <fullName evidence="2">Hypothetical_protein</fullName>
    </submittedName>
</protein>
<dbReference type="Proteomes" id="UP001642409">
    <property type="component" value="Unassembled WGS sequence"/>
</dbReference>
<evidence type="ECO:0000313" key="1">
    <source>
        <dbReference type="EMBL" id="CAI9941204.1"/>
    </source>
</evidence>
<reference evidence="2 3" key="2">
    <citation type="submission" date="2024-07" db="EMBL/GenBank/DDBJ databases">
        <authorList>
            <person name="Akdeniz Z."/>
        </authorList>
    </citation>
    <scope>NUCLEOTIDE SEQUENCE [LARGE SCALE GENOMIC DNA]</scope>
</reference>
<sequence length="141" mass="16429">MNRIEGHPSQKVSLSNTKISTTSETFAFAKTPLQIKNINRNWKLMPKITKYLKTKYYHSIQAKTQQYVKKSLIYIKNSSKTHKTFQTIGKSMLTAFSNRTLSYNIQIKQHPRNEQASIQYDLQNNHANNQTLEISISKHKI</sequence>
<evidence type="ECO:0000313" key="2">
    <source>
        <dbReference type="EMBL" id="CAL6016179.1"/>
    </source>
</evidence>
<dbReference type="EMBL" id="CATOUU010000687">
    <property type="protein sequence ID" value="CAI9941204.1"/>
    <property type="molecule type" value="Genomic_DNA"/>
</dbReference>
<comment type="caution">
    <text evidence="1">The sequence shown here is derived from an EMBL/GenBank/DDBJ whole genome shotgun (WGS) entry which is preliminary data.</text>
</comment>
<dbReference type="EMBL" id="CAXDID020000075">
    <property type="protein sequence ID" value="CAL6016179.1"/>
    <property type="molecule type" value="Genomic_DNA"/>
</dbReference>
<gene>
    <name evidence="2" type="ORF">HINF_LOCUS25386</name>
    <name evidence="1" type="ORF">HINF_LOCUS28849</name>
</gene>
<name>A0AA86PKC1_9EUKA</name>
<organism evidence="1">
    <name type="scientific">Hexamita inflata</name>
    <dbReference type="NCBI Taxonomy" id="28002"/>
    <lineage>
        <taxon>Eukaryota</taxon>
        <taxon>Metamonada</taxon>
        <taxon>Diplomonadida</taxon>
        <taxon>Hexamitidae</taxon>
        <taxon>Hexamitinae</taxon>
        <taxon>Hexamita</taxon>
    </lineage>
</organism>
<keyword evidence="3" id="KW-1185">Reference proteome</keyword>